<comment type="function">
    <text evidence="1">Clathrin is the major protein of the polyhedral coat of coated pits and vesicles.</text>
</comment>
<dbReference type="SUPFAM" id="SSF50989">
    <property type="entry name" value="Clathrin heavy-chain terminal domain"/>
    <property type="match status" value="1"/>
</dbReference>
<dbReference type="SMART" id="SM00299">
    <property type="entry name" value="CLH"/>
    <property type="match status" value="5"/>
</dbReference>
<accession>A0A976QTY5</accession>
<name>A0A976QTY5_THEOR</name>
<protein>
    <recommendedName>
        <fullName evidence="1">Clathrin heavy chain</fullName>
    </recommendedName>
</protein>
<dbReference type="GO" id="GO:0006886">
    <property type="term" value="P:intracellular protein transport"/>
    <property type="evidence" value="ECO:0007669"/>
    <property type="project" value="UniProtKB-UniRule"/>
</dbReference>
<dbReference type="PANTHER" id="PTHR10292">
    <property type="entry name" value="CLATHRIN HEAVY CHAIN RELATED"/>
    <property type="match status" value="1"/>
</dbReference>
<reference evidence="3" key="1">
    <citation type="submission" date="2022-07" db="EMBL/GenBank/DDBJ databases">
        <title>Evaluation of T. orientalis genome assembly methods using nanopore sequencing and analysis of variation between genomes.</title>
        <authorList>
            <person name="Yam J."/>
            <person name="Micallef M.L."/>
            <person name="Liu M."/>
            <person name="Djordjevic S.P."/>
            <person name="Bogema D.R."/>
            <person name="Jenkins C."/>
        </authorList>
    </citation>
    <scope>NUCLEOTIDE SEQUENCE</scope>
    <source>
        <strain evidence="3">Goon Nure</strain>
    </source>
</reference>
<dbReference type="SUPFAM" id="SSF48371">
    <property type="entry name" value="ARM repeat"/>
    <property type="match status" value="6"/>
</dbReference>
<dbReference type="GO" id="GO:0005198">
    <property type="term" value="F:structural molecule activity"/>
    <property type="evidence" value="ECO:0007669"/>
    <property type="project" value="InterPro"/>
</dbReference>
<dbReference type="Gene3D" id="2.130.10.110">
    <property type="entry name" value="Clathrin heavy-chain terminal domain"/>
    <property type="match status" value="1"/>
</dbReference>
<feature type="repeat" description="CHCR" evidence="2">
    <location>
        <begin position="1184"/>
        <end position="1359"/>
    </location>
</feature>
<keyword evidence="1" id="KW-0968">Cytoplasmic vesicle</keyword>
<dbReference type="Pfam" id="PF13838">
    <property type="entry name" value="Clathrin_H_link"/>
    <property type="match status" value="1"/>
</dbReference>
<evidence type="ECO:0000313" key="4">
    <source>
        <dbReference type="Proteomes" id="UP000244811"/>
    </source>
</evidence>
<evidence type="ECO:0000256" key="1">
    <source>
        <dbReference type="PIRNR" id="PIRNR002290"/>
    </source>
</evidence>
<dbReference type="InterPro" id="IPR016341">
    <property type="entry name" value="Clathrin_heavy_chain"/>
</dbReference>
<evidence type="ECO:0000313" key="3">
    <source>
        <dbReference type="EMBL" id="UKK01209.2"/>
    </source>
</evidence>
<sequence>MSANPVLLSTVLDLKKLGFAENSFKFDVLSLEGDRYVSIKDQDGENLTVAIIDMYNGNAITRKPMKAEAAIMNPSDPVIALRAKLDSNCFVQVFNLETKEKLGYHQFDQKVSYWKWLSNKELVVVTDNYVYHWEVGKSDPRLVFERYGKLLESTTKLVGYSADVLNKWCLIFGIYSNDQGATIDGAIQLYSTEKRQQQLFEGYAGTFGQLRTSNETMDKTNLLVFCEHKKNSNNIKLHLMDIYGTNSSGSESQDAAAKVLKVSCVLEKSKEYPNDFPIAIHVLDSNGLILVLTKNGFAHFYYSTTLTYLFTERVSVSPLFVSCNKKVDGKTAGVLAVNRNGEVLKVMVDEDRLLGFLDHLEDVCVGIATCYGLRGSDRLLLQSFETFFSKGQYKQAAQIVATLKSNELRTLETIHRFKNQATATGNALSHYFSVMLEAGKLNEVESLELVKPVLLQNRKELVKKWMDQDKLTESEQLGDLLSQMDYGLAFKVYTKINAHMKAIMCLIDSKQTNKILTYIHKMLAGSGDQTGPESGLTHVVNSIGDKVTLVRGLPSVSMLVENVANKHPEALVSFVNDLLKGLKKGEPLCDIVELTELLIRLNKLKEMNEVLLDYLKSNSKQHSKLQTRLLEVNLKNDPRVAETILQLDILTEFDKEYIARLCEEVSLYEYALQFYSNLGDLKRLIVKSVGTLSEKTLNNALNAMTNDNALEVFKEMLDSSVNMEVLVSSAVSLHSKLGALKLYNLFEGNNSKGTVLFNYLKRLPFIQNSKYQIPPSSSTTPRMATVAAMTVAAPSHQQQPNVNTAADINELILKYLGLCILNDEVIELERVVRENNHFDLFSAKEMLKSSSLGDPKPLMIVCNRMGCVRELVEYLYNNDMAGHVEVFVSSINPASVSEVVATLLDLGSNDQLLNKILSNLRDTTGMKAIIKVAEERHQLMMLQSFLETRIKEGYKEEELHTCLMKIYITSAQNAEEHLKTNKFYNRTQVAKYCEDIDVQLSYLIYNENNMNKQLIELCLKHQLYKQLNQYMLKMSKLELYKLLYDELMGKGQPEKSKAGAPTPAVGAVTSPVTGVATLTATGVSTGAATLTSTGVPTGVAAEAGLGIVDGVPTRADSLVPEVVAANDLVTPAAVPGAGPLAAQTSGLDSDRSTDSLQNDMVKLGLEKVESSQFTTVFDELLVMCIDNCNSNEISVLIKFFLSQEMNKYLITLLEGLLLNQTEFSKNSNLQNLLLATTIKTNPAKLQDYLNKLNNYEVNSLAKLANELGLYYSSYQLYRKVDKYQEAFNELVFLEQIYTRPSTPQSSMEARNRDLKRLNNFENSEGVLKEMLAYATLVNKSVIWFKLGKIYLDRNMLKEGVDCYLKSGNFTHNAQIKQACKDQPELLLRWLREATKIKQVPELVNDLLIMLAKMNQASEFLAVLNANATSTDLNTVGNELMNLGLYKESVDVFTRTNNYNKLAICYVQLSRYDDACDSALRSRNPKVLKDTFDTVLSSSPNYHSIQKAVDPSHASATAAAGVTVTPGVAGVLQAAGMVGMADMTDLLKPDGKDKVSIKDEQRKKLLGVLAGELLNYPEFLTSIVLSYEALGYFDELIELLRRANKTVATSTELAIALAKFHPELLMEHLRNVAFESNSINISKTARECSNLWLWKEAVFLYTIDDSDKAVLSMILHPDCFEQDLFFRTLKNVSNNEVIYKALYFCIQQHPMLVPKLLLNMRNKFDNTRLIKILKNNNCIQLAREFLELYADRNSALINDTLYELLVEEHNYGLLEEHIGKFLTYDHAKLCALLEEDPLASMRNIAAKIYCKNHNYAKAALIYLKNANFIRAIDSARHSKSPQLVQEVISTLLARNELNHFVVCLVVNFTLVEAADVLELVWLNNVPLDLVMPFVIHLQRFLAFKRPAPAATASSYHLTYR</sequence>
<keyword evidence="1" id="KW-0472">Membrane</keyword>
<evidence type="ECO:0000256" key="2">
    <source>
        <dbReference type="PROSITE-ProRule" id="PRU01006"/>
    </source>
</evidence>
<dbReference type="InterPro" id="IPR000547">
    <property type="entry name" value="Clathrin_H-chain/VPS_repeat"/>
</dbReference>
<dbReference type="GO" id="GO:0032051">
    <property type="term" value="F:clathrin light chain binding"/>
    <property type="evidence" value="ECO:0007669"/>
    <property type="project" value="InterPro"/>
</dbReference>
<feature type="repeat" description="CHCR" evidence="2">
    <location>
        <begin position="1557"/>
        <end position="1713"/>
    </location>
</feature>
<keyword evidence="1" id="KW-0168">Coated pit</keyword>
<dbReference type="GO" id="GO:0071439">
    <property type="term" value="C:clathrin complex"/>
    <property type="evidence" value="ECO:0007669"/>
    <property type="project" value="InterPro"/>
</dbReference>
<dbReference type="GO" id="GO:0030130">
    <property type="term" value="C:clathrin coat of trans-Golgi network vesicle"/>
    <property type="evidence" value="ECO:0007669"/>
    <property type="project" value="InterPro"/>
</dbReference>
<dbReference type="Proteomes" id="UP000244811">
    <property type="component" value="Chromosome 3"/>
</dbReference>
<dbReference type="Pfam" id="PF00637">
    <property type="entry name" value="Clathrin"/>
    <property type="match status" value="6"/>
</dbReference>
<dbReference type="PIRSF" id="PIRSF002290">
    <property type="entry name" value="Clathrin_H_chain"/>
    <property type="match status" value="1"/>
</dbReference>
<feature type="repeat" description="CHCR" evidence="2">
    <location>
        <begin position="1716"/>
        <end position="1859"/>
    </location>
</feature>
<dbReference type="InterPro" id="IPR011990">
    <property type="entry name" value="TPR-like_helical_dom_sf"/>
</dbReference>
<dbReference type="Gene3D" id="1.25.40.730">
    <property type="match status" value="1"/>
</dbReference>
<comment type="subcellular location">
    <subcellularLocation>
        <location evidence="1">Cytoplasmic vesicle membrane</location>
        <topology evidence="1">Peripheral membrane protein</topology>
        <orientation evidence="1">Cytoplasmic side</orientation>
    </subcellularLocation>
    <subcellularLocation>
        <location evidence="1">Membrane</location>
        <location evidence="1">Coated pit</location>
        <topology evidence="1">Peripheral membrane protein</topology>
        <orientation evidence="1">Cytoplasmic side</orientation>
    </subcellularLocation>
</comment>
<dbReference type="GO" id="GO:0006898">
    <property type="term" value="P:receptor-mediated endocytosis"/>
    <property type="evidence" value="ECO:0007669"/>
    <property type="project" value="TreeGrafter"/>
</dbReference>
<proteinExistence type="inferred from homology"/>
<dbReference type="PROSITE" id="PS50236">
    <property type="entry name" value="CHCR"/>
    <property type="match status" value="5"/>
</dbReference>
<dbReference type="Gene3D" id="1.25.40.10">
    <property type="entry name" value="Tetratricopeptide repeat domain"/>
    <property type="match status" value="1"/>
</dbReference>
<dbReference type="InterPro" id="IPR016024">
    <property type="entry name" value="ARM-type_fold"/>
</dbReference>
<organism evidence="3 4">
    <name type="scientific">Theileria orientalis</name>
    <dbReference type="NCBI Taxonomy" id="68886"/>
    <lineage>
        <taxon>Eukaryota</taxon>
        <taxon>Sar</taxon>
        <taxon>Alveolata</taxon>
        <taxon>Apicomplexa</taxon>
        <taxon>Aconoidasida</taxon>
        <taxon>Piroplasmida</taxon>
        <taxon>Theileriidae</taxon>
        <taxon>Theileria</taxon>
    </lineage>
</organism>
<dbReference type="InterPro" id="IPR016025">
    <property type="entry name" value="Clathrin_H-chain_N"/>
</dbReference>
<feature type="repeat" description="CHCR" evidence="2">
    <location>
        <begin position="917"/>
        <end position="1056"/>
    </location>
</feature>
<dbReference type="EMBL" id="CP056070">
    <property type="protein sequence ID" value="UKK01209.2"/>
    <property type="molecule type" value="Genomic_DNA"/>
</dbReference>
<comment type="similarity">
    <text evidence="1">Belongs to the clathrin heavy chain family.</text>
</comment>
<feature type="repeat" description="CHCR" evidence="2">
    <location>
        <begin position="582"/>
        <end position="729"/>
    </location>
</feature>
<dbReference type="GO" id="GO:0030132">
    <property type="term" value="C:clathrin coat of coated pit"/>
    <property type="evidence" value="ECO:0007669"/>
    <property type="project" value="InterPro"/>
</dbReference>
<dbReference type="PANTHER" id="PTHR10292:SF1">
    <property type="entry name" value="CLATHRIN HEAVY CHAIN"/>
    <property type="match status" value="1"/>
</dbReference>
<dbReference type="InterPro" id="IPR055358">
    <property type="entry name" value="CHCR"/>
</dbReference>
<gene>
    <name evidence="3" type="ORF">MACK_002022</name>
</gene>